<protein>
    <submittedName>
        <fullName evidence="1">Negative regulator of RcsB-dependent stress response</fullName>
    </submittedName>
</protein>
<comment type="caution">
    <text evidence="1">The sequence shown here is derived from an EMBL/GenBank/DDBJ whole genome shotgun (WGS) entry which is preliminary data.</text>
</comment>
<sequence>MKKFVLVLAIILCVVSIIGGKIYWNHRIQQMTQTSQTASHLTAGLQLNDSSNLPIVKQIKKLPKTLQKAALKAYKTSGQVRIAWVGDHSAQTDAALLQTSLDNTFGSSFFVVTPIDLGTVNSLQFNQVKTDKLFKAISGKPDAVLYTPLIYNDDHQVGTNDTATVTGYFQKKVKTSYPNAAFYAVMPNPSSQFTYMSDRIRSIEGTLQKQKIATINPFSKLPKGTSLKKLLGSDGRTLSSKGQNVWIQAFAKQWGLKKTQ</sequence>
<accession>A0ABS2Q661</accession>
<organism evidence="1 2">
    <name type="scientific">Sporolactobacillus spathodeae</name>
    <dbReference type="NCBI Taxonomy" id="1465502"/>
    <lineage>
        <taxon>Bacteria</taxon>
        <taxon>Bacillati</taxon>
        <taxon>Bacillota</taxon>
        <taxon>Bacilli</taxon>
        <taxon>Bacillales</taxon>
        <taxon>Sporolactobacillaceae</taxon>
        <taxon>Sporolactobacillus</taxon>
    </lineage>
</organism>
<dbReference type="EMBL" id="JAFBEV010000004">
    <property type="protein sequence ID" value="MBM7657276.1"/>
    <property type="molecule type" value="Genomic_DNA"/>
</dbReference>
<evidence type="ECO:0000313" key="1">
    <source>
        <dbReference type="EMBL" id="MBM7657276.1"/>
    </source>
</evidence>
<dbReference type="Proteomes" id="UP000823201">
    <property type="component" value="Unassembled WGS sequence"/>
</dbReference>
<proteinExistence type="predicted"/>
<name>A0ABS2Q661_9BACL</name>
<gene>
    <name evidence="1" type="ORF">JOC27_000717</name>
</gene>
<keyword evidence="2" id="KW-1185">Reference proteome</keyword>
<dbReference type="RefSeq" id="WP_205005612.1">
    <property type="nucleotide sequence ID" value="NZ_CBCRXA010000016.1"/>
</dbReference>
<evidence type="ECO:0000313" key="2">
    <source>
        <dbReference type="Proteomes" id="UP000823201"/>
    </source>
</evidence>
<reference evidence="1 2" key="1">
    <citation type="submission" date="2021-01" db="EMBL/GenBank/DDBJ databases">
        <title>Genomic Encyclopedia of Type Strains, Phase IV (KMG-IV): sequencing the most valuable type-strain genomes for metagenomic binning, comparative biology and taxonomic classification.</title>
        <authorList>
            <person name="Goeker M."/>
        </authorList>
    </citation>
    <scope>NUCLEOTIDE SEQUENCE [LARGE SCALE GENOMIC DNA]</scope>
    <source>
        <strain evidence="1 2">DSM 100968</strain>
    </source>
</reference>